<dbReference type="eggNOG" id="COG3391">
    <property type="taxonomic scope" value="Bacteria"/>
</dbReference>
<evidence type="ECO:0000256" key="1">
    <source>
        <dbReference type="SAM" id="SignalP"/>
    </source>
</evidence>
<keyword evidence="4" id="KW-1185">Reference proteome</keyword>
<dbReference type="Proteomes" id="UP000007880">
    <property type="component" value="Chromosome"/>
</dbReference>
<dbReference type="HOGENOM" id="CLU_835962_0_0_0"/>
<keyword evidence="1" id="KW-0732">Signal</keyword>
<dbReference type="KEGG" id="cap:CLDAP_21190"/>
<proteinExistence type="predicted"/>
<feature type="signal peptide" evidence="1">
    <location>
        <begin position="1"/>
        <end position="23"/>
    </location>
</feature>
<evidence type="ECO:0000313" key="4">
    <source>
        <dbReference type="Proteomes" id="UP000007880"/>
    </source>
</evidence>
<dbReference type="InterPro" id="IPR011044">
    <property type="entry name" value="Quino_amine_DH_bsu"/>
</dbReference>
<sequence>MNKQFLIFGFMAFAIVFSLTPSSAPMQGAGKVAYAMSFYNGLTTFFEIELNTGQMIQLSTYPGIEGIDAFVATVDLETQRYFQPAIDSTFTRRLLIIDTKSGDLVASPPFSTVLSVLEYNPKDGYLYGVTYDYNLTSNTLVKIDPETLHVNLLTSIQGINGVFAGVSALDSEYFFFEGTSSRGNEIYSINIQTLEVTSTLLSSGLLHFIIVNNNLIGVTFADPVNQLVHIDLSTGEQTIISQISEIEALFQGAAIFDSEKNWYIFPVVDKEYKQRLFIFDIQTGELVGKPELTVSPIATALNLKALSFGGQIKSFERGQVNYYKVYLPFVIK</sequence>
<dbReference type="STRING" id="926550.CLDAP_21190"/>
<dbReference type="Gene3D" id="2.130.10.10">
    <property type="entry name" value="YVTN repeat-like/Quinoprotein amine dehydrogenase"/>
    <property type="match status" value="1"/>
</dbReference>
<dbReference type="AlphaFoldDB" id="I0I4H1"/>
<feature type="chain" id="PRO_5003628868" description="DUF6923 domain-containing protein" evidence="1">
    <location>
        <begin position="24"/>
        <end position="332"/>
    </location>
</feature>
<dbReference type="InterPro" id="IPR015943">
    <property type="entry name" value="WD40/YVTN_repeat-like_dom_sf"/>
</dbReference>
<name>I0I4H1_CALAS</name>
<dbReference type="Pfam" id="PF21959">
    <property type="entry name" value="DUF6923"/>
    <property type="match status" value="1"/>
</dbReference>
<dbReference type="InterPro" id="IPR054215">
    <property type="entry name" value="DUF6923"/>
</dbReference>
<dbReference type="SUPFAM" id="SSF50969">
    <property type="entry name" value="YVTN repeat-like/Quinoprotein amine dehydrogenase"/>
    <property type="match status" value="1"/>
</dbReference>
<dbReference type="RefSeq" id="WP_014433393.1">
    <property type="nucleotide sequence ID" value="NC_017079.1"/>
</dbReference>
<evidence type="ECO:0000259" key="2">
    <source>
        <dbReference type="Pfam" id="PF21959"/>
    </source>
</evidence>
<feature type="domain" description="DUF6923" evidence="2">
    <location>
        <begin position="118"/>
        <end position="242"/>
    </location>
</feature>
<protein>
    <recommendedName>
        <fullName evidence="2">DUF6923 domain-containing protein</fullName>
    </recommendedName>
</protein>
<reference evidence="3 4" key="1">
    <citation type="submission" date="2012-02" db="EMBL/GenBank/DDBJ databases">
        <title>Complete genome sequence of Caldilinea aerophila DSM 14535 (= NBRC 102666).</title>
        <authorList>
            <person name="Oguchi A."/>
            <person name="Hosoyama A."/>
            <person name="Sekine M."/>
            <person name="Fukai R."/>
            <person name="Kato Y."/>
            <person name="Nakamura S."/>
            <person name="Hanada S."/>
            <person name="Yamazaki S."/>
            <person name="Fujita N."/>
        </authorList>
    </citation>
    <scope>NUCLEOTIDE SEQUENCE [LARGE SCALE GENOMIC DNA]</scope>
    <source>
        <strain evidence="4">DSM 14535 / JCM 11387 / NBRC 104270 / STL-6-O1</strain>
    </source>
</reference>
<organism evidence="3 4">
    <name type="scientific">Caldilinea aerophila (strain DSM 14535 / JCM 11387 / NBRC 104270 / STL-6-O1)</name>
    <dbReference type="NCBI Taxonomy" id="926550"/>
    <lineage>
        <taxon>Bacteria</taxon>
        <taxon>Bacillati</taxon>
        <taxon>Chloroflexota</taxon>
        <taxon>Caldilineae</taxon>
        <taxon>Caldilineales</taxon>
        <taxon>Caldilineaceae</taxon>
        <taxon>Caldilinea</taxon>
    </lineage>
</organism>
<gene>
    <name evidence="3" type="ordered locus">CLDAP_21190</name>
</gene>
<dbReference type="EMBL" id="AP012337">
    <property type="protein sequence ID" value="BAM00159.1"/>
    <property type="molecule type" value="Genomic_DNA"/>
</dbReference>
<evidence type="ECO:0000313" key="3">
    <source>
        <dbReference type="EMBL" id="BAM00159.1"/>
    </source>
</evidence>
<accession>I0I4H1</accession>